<dbReference type="SUPFAM" id="SSF144232">
    <property type="entry name" value="HIT/MYND zinc finger-like"/>
    <property type="match status" value="1"/>
</dbReference>
<gene>
    <name evidence="7" type="ORF">IM811_012579</name>
</gene>
<sequence length="213" mass="23141">MDSSNVQSVPPEPPIGSGANSSIQADSEAPTAAPSHDVRLCGICEKNPSKYKCPRCYLPYCSVACNKIHRENHPPDPTPAPKPSPPPAASATAASAPEESNEDSGTHQSDHRFGTLERSKELQYLFKKYPRLPKQLLDIHAATLPPPSEKSRIPASLLKDLPESSNGWDRDKAMASGKEALRKARGAKGEDGEALREYSELVLHLTKDKVNNR</sequence>
<dbReference type="CDD" id="cd23024">
    <property type="entry name" value="zf-HIT_ZNHIT2-3"/>
    <property type="match status" value="1"/>
</dbReference>
<dbReference type="GO" id="GO:0070761">
    <property type="term" value="C:pre-snoRNP complex"/>
    <property type="evidence" value="ECO:0007669"/>
    <property type="project" value="TreeGrafter"/>
</dbReference>
<dbReference type="GO" id="GO:0005634">
    <property type="term" value="C:nucleus"/>
    <property type="evidence" value="ECO:0007669"/>
    <property type="project" value="TreeGrafter"/>
</dbReference>
<dbReference type="EMBL" id="JADCTT010000004">
    <property type="protein sequence ID" value="KAF9753821.1"/>
    <property type="molecule type" value="Genomic_DNA"/>
</dbReference>
<evidence type="ECO:0000256" key="3">
    <source>
        <dbReference type="ARBA" id="ARBA00022833"/>
    </source>
</evidence>
<evidence type="ECO:0000259" key="6">
    <source>
        <dbReference type="PROSITE" id="PS51083"/>
    </source>
</evidence>
<reference evidence="7" key="1">
    <citation type="submission" date="2020-10" db="EMBL/GenBank/DDBJ databases">
        <title>High-Quality Genome Resource of Clonostachys rosea strain S41 by Oxford Nanopore Long-Read Sequencing.</title>
        <authorList>
            <person name="Wang H."/>
        </authorList>
    </citation>
    <scope>NUCLEOTIDE SEQUENCE</scope>
    <source>
        <strain evidence="7">S41</strain>
    </source>
</reference>
<dbReference type="GO" id="GO:0008270">
    <property type="term" value="F:zinc ion binding"/>
    <property type="evidence" value="ECO:0007669"/>
    <property type="project" value="UniProtKB-UniRule"/>
</dbReference>
<feature type="compositionally biased region" description="Pro residues" evidence="5">
    <location>
        <begin position="75"/>
        <end position="88"/>
    </location>
</feature>
<dbReference type="InterPro" id="IPR051639">
    <property type="entry name" value="BCD1"/>
</dbReference>
<comment type="caution">
    <text evidence="7">The sequence shown here is derived from an EMBL/GenBank/DDBJ whole genome shotgun (WGS) entry which is preliminary data.</text>
</comment>
<dbReference type="AlphaFoldDB" id="A0A8H7NDE4"/>
<dbReference type="Proteomes" id="UP000616885">
    <property type="component" value="Unassembled WGS sequence"/>
</dbReference>
<dbReference type="PROSITE" id="PS51083">
    <property type="entry name" value="ZF_HIT"/>
    <property type="match status" value="1"/>
</dbReference>
<protein>
    <recommendedName>
        <fullName evidence="6">HIT-type domain-containing protein</fullName>
    </recommendedName>
</protein>
<evidence type="ECO:0000256" key="5">
    <source>
        <dbReference type="SAM" id="MobiDB-lite"/>
    </source>
</evidence>
<feature type="region of interest" description="Disordered" evidence="5">
    <location>
        <begin position="1"/>
        <end position="36"/>
    </location>
</feature>
<evidence type="ECO:0000256" key="2">
    <source>
        <dbReference type="ARBA" id="ARBA00022771"/>
    </source>
</evidence>
<evidence type="ECO:0000313" key="7">
    <source>
        <dbReference type="EMBL" id="KAF9753821.1"/>
    </source>
</evidence>
<keyword evidence="3" id="KW-0862">Zinc</keyword>
<dbReference type="InterPro" id="IPR007529">
    <property type="entry name" value="Znf_HIT"/>
</dbReference>
<dbReference type="GO" id="GO:0000492">
    <property type="term" value="P:box C/D snoRNP assembly"/>
    <property type="evidence" value="ECO:0007669"/>
    <property type="project" value="TreeGrafter"/>
</dbReference>
<name>A0A8H7NDE4_BIOOC</name>
<organism evidence="7 8">
    <name type="scientific">Bionectria ochroleuca</name>
    <name type="common">Gliocladium roseum</name>
    <dbReference type="NCBI Taxonomy" id="29856"/>
    <lineage>
        <taxon>Eukaryota</taxon>
        <taxon>Fungi</taxon>
        <taxon>Dikarya</taxon>
        <taxon>Ascomycota</taxon>
        <taxon>Pezizomycotina</taxon>
        <taxon>Sordariomycetes</taxon>
        <taxon>Hypocreomycetidae</taxon>
        <taxon>Hypocreales</taxon>
        <taxon>Bionectriaceae</taxon>
        <taxon>Clonostachys</taxon>
    </lineage>
</organism>
<feature type="domain" description="HIT-type" evidence="6">
    <location>
        <begin position="41"/>
        <end position="74"/>
    </location>
</feature>
<dbReference type="GO" id="GO:0048254">
    <property type="term" value="P:snoRNA localization"/>
    <property type="evidence" value="ECO:0007669"/>
    <property type="project" value="TreeGrafter"/>
</dbReference>
<feature type="region of interest" description="Disordered" evidence="5">
    <location>
        <begin position="72"/>
        <end position="115"/>
    </location>
</feature>
<keyword evidence="2 4" id="KW-0863">Zinc-finger</keyword>
<evidence type="ECO:0000313" key="8">
    <source>
        <dbReference type="Proteomes" id="UP000616885"/>
    </source>
</evidence>
<proteinExistence type="predicted"/>
<dbReference type="Gene3D" id="3.30.60.190">
    <property type="match status" value="1"/>
</dbReference>
<evidence type="ECO:0000256" key="4">
    <source>
        <dbReference type="PROSITE-ProRule" id="PRU00453"/>
    </source>
</evidence>
<feature type="compositionally biased region" description="Basic and acidic residues" evidence="5">
    <location>
        <begin position="104"/>
        <end position="115"/>
    </location>
</feature>
<dbReference type="GO" id="GO:0000463">
    <property type="term" value="P:maturation of LSU-rRNA from tricistronic rRNA transcript (SSU-rRNA, 5.8S rRNA, LSU-rRNA)"/>
    <property type="evidence" value="ECO:0007669"/>
    <property type="project" value="TreeGrafter"/>
</dbReference>
<dbReference type="PANTHER" id="PTHR13483:SF11">
    <property type="entry name" value="ZINC FINGER HIT DOMAIN-CONTAINING PROTEIN 3"/>
    <property type="match status" value="1"/>
</dbReference>
<evidence type="ECO:0000256" key="1">
    <source>
        <dbReference type="ARBA" id="ARBA00022723"/>
    </source>
</evidence>
<dbReference type="PANTHER" id="PTHR13483">
    <property type="entry name" value="BOX C_D SNORNA PROTEIN 1-RELATED"/>
    <property type="match status" value="1"/>
</dbReference>
<accession>A0A8H7NDE4</accession>
<keyword evidence="1" id="KW-0479">Metal-binding</keyword>
<dbReference type="Pfam" id="PF04438">
    <property type="entry name" value="zf-HIT"/>
    <property type="match status" value="1"/>
</dbReference>